<keyword evidence="7" id="KW-1185">Reference proteome</keyword>
<evidence type="ECO:0000256" key="2">
    <source>
        <dbReference type="ARBA" id="ARBA00022553"/>
    </source>
</evidence>
<dbReference type="InterPro" id="IPR001227">
    <property type="entry name" value="Ac_transferase_dom_sf"/>
</dbReference>
<evidence type="ECO:0000256" key="1">
    <source>
        <dbReference type="ARBA" id="ARBA00022450"/>
    </source>
</evidence>
<dbReference type="InterPro" id="IPR016035">
    <property type="entry name" value="Acyl_Trfase/lysoPLipase"/>
</dbReference>
<keyword evidence="3" id="KW-0808">Transferase</keyword>
<dbReference type="GO" id="GO:0004312">
    <property type="term" value="F:fatty acid synthase activity"/>
    <property type="evidence" value="ECO:0007669"/>
    <property type="project" value="TreeGrafter"/>
</dbReference>
<evidence type="ECO:0000256" key="3">
    <source>
        <dbReference type="ARBA" id="ARBA00022679"/>
    </source>
</evidence>
<dbReference type="SUPFAM" id="SSF52151">
    <property type="entry name" value="FabD/lysophospholipase-like"/>
    <property type="match status" value="1"/>
</dbReference>
<organism evidence="6 7">
    <name type="scientific">Anthostomella pinea</name>
    <dbReference type="NCBI Taxonomy" id="933095"/>
    <lineage>
        <taxon>Eukaryota</taxon>
        <taxon>Fungi</taxon>
        <taxon>Dikarya</taxon>
        <taxon>Ascomycota</taxon>
        <taxon>Pezizomycotina</taxon>
        <taxon>Sordariomycetes</taxon>
        <taxon>Xylariomycetidae</taxon>
        <taxon>Xylariales</taxon>
        <taxon>Xylariaceae</taxon>
        <taxon>Anthostomella</taxon>
    </lineage>
</organism>
<dbReference type="PANTHER" id="PTHR43775">
    <property type="entry name" value="FATTY ACID SYNTHASE"/>
    <property type="match status" value="1"/>
</dbReference>
<sequence length="197" mass="21286">MSRIISVSPMVATMQIGVHPPSRLFGSATDIEPIHKIHLRGDRKASSPAPSYTEDSANGREYEIEKLVDHRMADGDVLLDNPENFPVSEAEFSQLLCTAIQVTVVQIPAAWGVKSVVTVGHNSGEIAAAYAAFLVSAKEAIIVAYYRNKVVKDINTGGAIMAIGLGAEAVEPYLSDVAGKVVIYCLSQLAFWRQTER</sequence>
<dbReference type="EMBL" id="CAUWAG010000020">
    <property type="protein sequence ID" value="CAJ2514345.1"/>
    <property type="molecule type" value="Genomic_DNA"/>
</dbReference>
<dbReference type="GO" id="GO:0044550">
    <property type="term" value="P:secondary metabolite biosynthetic process"/>
    <property type="evidence" value="ECO:0007669"/>
    <property type="project" value="TreeGrafter"/>
</dbReference>
<name>A0AAI8YR56_9PEZI</name>
<dbReference type="InterPro" id="IPR014043">
    <property type="entry name" value="Acyl_transferase_dom"/>
</dbReference>
<dbReference type="AlphaFoldDB" id="A0AAI8YR56"/>
<feature type="domain" description="Malonyl-CoA:ACP transacylase (MAT)" evidence="5">
    <location>
        <begin position="76"/>
        <end position="182"/>
    </location>
</feature>
<dbReference type="InterPro" id="IPR050091">
    <property type="entry name" value="PKS_NRPS_Biosynth_Enz"/>
</dbReference>
<dbReference type="Pfam" id="PF00698">
    <property type="entry name" value="Acyl_transf_1"/>
    <property type="match status" value="1"/>
</dbReference>
<proteinExistence type="predicted"/>
<accession>A0AAI8YR56</accession>
<evidence type="ECO:0000259" key="5">
    <source>
        <dbReference type="Pfam" id="PF00698"/>
    </source>
</evidence>
<comment type="caution">
    <text evidence="6">The sequence shown here is derived from an EMBL/GenBank/DDBJ whole genome shotgun (WGS) entry which is preliminary data.</text>
</comment>
<protein>
    <submittedName>
        <fullName evidence="6">Uu.00g024640.m01.CDS01</fullName>
    </submittedName>
</protein>
<keyword evidence="2" id="KW-0597">Phosphoprotein</keyword>
<dbReference type="Proteomes" id="UP001295740">
    <property type="component" value="Unassembled WGS sequence"/>
</dbReference>
<evidence type="ECO:0000313" key="7">
    <source>
        <dbReference type="Proteomes" id="UP001295740"/>
    </source>
</evidence>
<reference evidence="6" key="1">
    <citation type="submission" date="2023-10" db="EMBL/GenBank/DDBJ databases">
        <authorList>
            <person name="Hackl T."/>
        </authorList>
    </citation>
    <scope>NUCLEOTIDE SEQUENCE</scope>
</reference>
<dbReference type="GO" id="GO:0006633">
    <property type="term" value="P:fatty acid biosynthetic process"/>
    <property type="evidence" value="ECO:0007669"/>
    <property type="project" value="TreeGrafter"/>
</dbReference>
<dbReference type="PANTHER" id="PTHR43775:SF49">
    <property type="entry name" value="SYNTHASE, PUTATIVE (JCVI)-RELATED"/>
    <property type="match status" value="1"/>
</dbReference>
<evidence type="ECO:0000256" key="4">
    <source>
        <dbReference type="ARBA" id="ARBA00023268"/>
    </source>
</evidence>
<dbReference type="Gene3D" id="3.40.366.10">
    <property type="entry name" value="Malonyl-Coenzyme A Acyl Carrier Protein, domain 2"/>
    <property type="match status" value="1"/>
</dbReference>
<keyword evidence="4" id="KW-0511">Multifunctional enzyme</keyword>
<evidence type="ECO:0000313" key="6">
    <source>
        <dbReference type="EMBL" id="CAJ2514345.1"/>
    </source>
</evidence>
<gene>
    <name evidence="6" type="ORF">KHLLAP_LOCUS14813</name>
</gene>
<keyword evidence="1" id="KW-0596">Phosphopantetheine</keyword>